<protein>
    <submittedName>
        <fullName evidence="1">Uncharacterized protein</fullName>
    </submittedName>
</protein>
<name>A0A511DS17_LENKE</name>
<evidence type="ECO:0000313" key="2">
    <source>
        <dbReference type="Proteomes" id="UP000321893"/>
    </source>
</evidence>
<evidence type="ECO:0000313" key="1">
    <source>
        <dbReference type="EMBL" id="GEL27645.1"/>
    </source>
</evidence>
<dbReference type="EMBL" id="BJVK01000003">
    <property type="protein sequence ID" value="GEL27645.1"/>
    <property type="molecule type" value="Genomic_DNA"/>
</dbReference>
<organism evidence="1 2">
    <name type="scientific">Lentilactobacillus kefiri</name>
    <name type="common">Lactobacillus kefiri</name>
    <dbReference type="NCBI Taxonomy" id="33962"/>
    <lineage>
        <taxon>Bacteria</taxon>
        <taxon>Bacillati</taxon>
        <taxon>Bacillota</taxon>
        <taxon>Bacilli</taxon>
        <taxon>Lactobacillales</taxon>
        <taxon>Lactobacillaceae</taxon>
        <taxon>Lentilactobacillus</taxon>
    </lineage>
</organism>
<proteinExistence type="predicted"/>
<dbReference type="AlphaFoldDB" id="A0A511DS17"/>
<comment type="caution">
    <text evidence="1">The sequence shown here is derived from an EMBL/GenBank/DDBJ whole genome shotgun (WGS) entry which is preliminary data.</text>
</comment>
<gene>
    <name evidence="1" type="ORF">LKE01_04650</name>
</gene>
<accession>A0A511DS17</accession>
<keyword evidence="2" id="KW-1185">Reference proteome</keyword>
<dbReference type="Proteomes" id="UP000321893">
    <property type="component" value="Unassembled WGS sequence"/>
</dbReference>
<reference evidence="1" key="1">
    <citation type="submission" date="2019-07" db="EMBL/GenBank/DDBJ databases">
        <title>Whole genome shotgun sequence of Lactobacillus kefiri NBRC 15888.</title>
        <authorList>
            <person name="Hosoyama A."/>
            <person name="Uohara A."/>
            <person name="Ohji S."/>
            <person name="Ichikawa N."/>
        </authorList>
    </citation>
    <scope>NUCLEOTIDE SEQUENCE [LARGE SCALE GENOMIC DNA]</scope>
    <source>
        <strain evidence="1">NBRC 15888</strain>
    </source>
</reference>
<sequence length="65" mass="7728">MLLEPYLSGLISHACHQQILKQVYKFLDFYHIDIRTKESANQNYDTKKDDILSHLFAIHFSTHHL</sequence>